<comment type="caution">
    <text evidence="1">The sequence shown here is derived from an EMBL/GenBank/DDBJ whole genome shotgun (WGS) entry which is preliminary data.</text>
</comment>
<organism evidence="1 2">
    <name type="scientific">Chitinophaga flava</name>
    <dbReference type="NCBI Taxonomy" id="2259036"/>
    <lineage>
        <taxon>Bacteria</taxon>
        <taxon>Pseudomonadati</taxon>
        <taxon>Bacteroidota</taxon>
        <taxon>Chitinophagia</taxon>
        <taxon>Chitinophagales</taxon>
        <taxon>Chitinophagaceae</taxon>
        <taxon>Chitinophaga</taxon>
    </lineage>
</organism>
<dbReference type="AlphaFoldDB" id="A0A365XYE7"/>
<dbReference type="Proteomes" id="UP000253410">
    <property type="component" value="Unassembled WGS sequence"/>
</dbReference>
<protein>
    <submittedName>
        <fullName evidence="1">Uncharacterized protein</fullName>
    </submittedName>
</protein>
<proteinExistence type="predicted"/>
<name>A0A365XYE7_9BACT</name>
<evidence type="ECO:0000313" key="2">
    <source>
        <dbReference type="Proteomes" id="UP000253410"/>
    </source>
</evidence>
<accession>A0A365XYE7</accession>
<reference evidence="1 2" key="1">
    <citation type="submission" date="2018-05" db="EMBL/GenBank/DDBJ databases">
        <title>Chitinophaga sp. K3CV102501T nov., isolated from isolated from a monsoon evergreen broad-leaved forest soil.</title>
        <authorList>
            <person name="Lv Y."/>
        </authorList>
    </citation>
    <scope>NUCLEOTIDE SEQUENCE [LARGE SCALE GENOMIC DNA]</scope>
    <source>
        <strain evidence="1 2">GDMCC 1.1325</strain>
    </source>
</reference>
<gene>
    <name evidence="1" type="ORF">DF182_01965</name>
</gene>
<evidence type="ECO:0000313" key="1">
    <source>
        <dbReference type="EMBL" id="RBL91409.1"/>
    </source>
</evidence>
<sequence length="179" mass="20069">MLMISACVPKLNLYRHYWTMDVNTYLSNQLHVVGQDSCMGLPCKVLQAVNEFRFGDVLFMGDSSSGGKSISFLFEDEKYTLKAGLEIMEVNPVNSPRNQELLSAITGLLGTNVNKYTNGKDLLYIWNDLPDKGKVVAFSLVHGYNKAGEFITTRVLMLKRDLSAFDSIIDMLKADKKTI</sequence>
<keyword evidence="2" id="KW-1185">Reference proteome</keyword>
<dbReference type="EMBL" id="QFFJ01000001">
    <property type="protein sequence ID" value="RBL91409.1"/>
    <property type="molecule type" value="Genomic_DNA"/>
</dbReference>